<evidence type="ECO:0000313" key="9">
    <source>
        <dbReference type="Proteomes" id="UP000597877"/>
    </source>
</evidence>
<dbReference type="RefSeq" id="WP_118589921.1">
    <property type="nucleotide sequence ID" value="NZ_JACOOZ010000007.1"/>
</dbReference>
<protein>
    <submittedName>
        <fullName evidence="8">M23 family metallopeptidase</fullName>
    </submittedName>
</protein>
<evidence type="ECO:0000256" key="3">
    <source>
        <dbReference type="ARBA" id="ARBA00022723"/>
    </source>
</evidence>
<dbReference type="Proteomes" id="UP000597877">
    <property type="component" value="Unassembled WGS sequence"/>
</dbReference>
<reference evidence="8 9" key="1">
    <citation type="submission" date="2020-08" db="EMBL/GenBank/DDBJ databases">
        <title>Genome public.</title>
        <authorList>
            <person name="Liu C."/>
            <person name="Sun Q."/>
        </authorList>
    </citation>
    <scope>NUCLEOTIDE SEQUENCE [LARGE SCALE GENOMIC DNA]</scope>
    <source>
        <strain evidence="8 9">BX4</strain>
    </source>
</reference>
<dbReference type="InterPro" id="IPR011055">
    <property type="entry name" value="Dup_hybrid_motif"/>
</dbReference>
<keyword evidence="4" id="KW-0378">Hydrolase</keyword>
<dbReference type="Pfam" id="PF01551">
    <property type="entry name" value="Peptidase_M23"/>
    <property type="match status" value="1"/>
</dbReference>
<evidence type="ECO:0000256" key="6">
    <source>
        <dbReference type="ARBA" id="ARBA00023049"/>
    </source>
</evidence>
<dbReference type="PANTHER" id="PTHR21666">
    <property type="entry name" value="PEPTIDASE-RELATED"/>
    <property type="match status" value="1"/>
</dbReference>
<dbReference type="CDD" id="cd12797">
    <property type="entry name" value="M23_peptidase"/>
    <property type="match status" value="1"/>
</dbReference>
<evidence type="ECO:0000259" key="7">
    <source>
        <dbReference type="Pfam" id="PF01551"/>
    </source>
</evidence>
<comment type="caution">
    <text evidence="8">The sequence shown here is derived from an EMBL/GenBank/DDBJ whole genome shotgun (WGS) entry which is preliminary data.</text>
</comment>
<organism evidence="8 9">
    <name type="scientific">Eubacterium segne</name>
    <dbReference type="NCBI Taxonomy" id="2763045"/>
    <lineage>
        <taxon>Bacteria</taxon>
        <taxon>Bacillati</taxon>
        <taxon>Bacillota</taxon>
        <taxon>Clostridia</taxon>
        <taxon>Eubacteriales</taxon>
        <taxon>Eubacteriaceae</taxon>
        <taxon>Eubacterium</taxon>
    </lineage>
</organism>
<dbReference type="Gene3D" id="2.70.70.10">
    <property type="entry name" value="Glucose Permease (Domain IIA)"/>
    <property type="match status" value="1"/>
</dbReference>
<name>A0ABR7F472_9FIRM</name>
<evidence type="ECO:0000256" key="1">
    <source>
        <dbReference type="ARBA" id="ARBA00001947"/>
    </source>
</evidence>
<dbReference type="InterPro" id="IPR050570">
    <property type="entry name" value="Cell_wall_metabolism_enzyme"/>
</dbReference>
<keyword evidence="5" id="KW-0862">Zinc</keyword>
<evidence type="ECO:0000313" key="8">
    <source>
        <dbReference type="EMBL" id="MBC5668423.1"/>
    </source>
</evidence>
<dbReference type="SUPFAM" id="SSF51261">
    <property type="entry name" value="Duplicated hybrid motif"/>
    <property type="match status" value="1"/>
</dbReference>
<evidence type="ECO:0000256" key="2">
    <source>
        <dbReference type="ARBA" id="ARBA00022670"/>
    </source>
</evidence>
<evidence type="ECO:0000256" key="5">
    <source>
        <dbReference type="ARBA" id="ARBA00022833"/>
    </source>
</evidence>
<keyword evidence="2" id="KW-0645">Protease</keyword>
<dbReference type="EMBL" id="JACOOZ010000007">
    <property type="protein sequence ID" value="MBC5668423.1"/>
    <property type="molecule type" value="Genomic_DNA"/>
</dbReference>
<proteinExistence type="predicted"/>
<dbReference type="InterPro" id="IPR016047">
    <property type="entry name" value="M23ase_b-sheet_dom"/>
</dbReference>
<keyword evidence="6" id="KW-0482">Metalloprotease</keyword>
<evidence type="ECO:0000256" key="4">
    <source>
        <dbReference type="ARBA" id="ARBA00022801"/>
    </source>
</evidence>
<keyword evidence="9" id="KW-1185">Reference proteome</keyword>
<feature type="domain" description="M23ase beta-sheet core" evidence="7">
    <location>
        <begin position="80"/>
        <end position="174"/>
    </location>
</feature>
<accession>A0ABR7F472</accession>
<comment type="cofactor">
    <cofactor evidence="1">
        <name>Zn(2+)</name>
        <dbReference type="ChEBI" id="CHEBI:29105"/>
    </cofactor>
</comment>
<gene>
    <name evidence="8" type="ORF">H8S00_10540</name>
</gene>
<dbReference type="PANTHER" id="PTHR21666:SF288">
    <property type="entry name" value="CELL DIVISION PROTEIN YTFB"/>
    <property type="match status" value="1"/>
</dbReference>
<sequence length="184" mass="20082">MMIVIIFSQMAMEIHAYSFIAGQNIKIKEAKDKAEMAKKVVTKKKTIKKKAKSSEASFIMPVNGGITTSKFGDTISRSSRHLGHDWGVCVGTKVKAAKEGRVTLAYYSESYGYNVLINHGNFVETRYAHMSELNVEKGQKVSRGQVIGLSGNTGDSTGPHLHFEVIINGKKVNPVNYVKSGNGG</sequence>
<keyword evidence="3" id="KW-0479">Metal-binding</keyword>